<organism evidence="2 3">
    <name type="scientific">Allacma fusca</name>
    <dbReference type="NCBI Taxonomy" id="39272"/>
    <lineage>
        <taxon>Eukaryota</taxon>
        <taxon>Metazoa</taxon>
        <taxon>Ecdysozoa</taxon>
        <taxon>Arthropoda</taxon>
        <taxon>Hexapoda</taxon>
        <taxon>Collembola</taxon>
        <taxon>Symphypleona</taxon>
        <taxon>Sminthuridae</taxon>
        <taxon>Allacma</taxon>
    </lineage>
</organism>
<evidence type="ECO:0000259" key="1">
    <source>
        <dbReference type="Pfam" id="PF02897"/>
    </source>
</evidence>
<keyword evidence="3" id="KW-1185">Reference proteome</keyword>
<evidence type="ECO:0000313" key="3">
    <source>
        <dbReference type="Proteomes" id="UP000708208"/>
    </source>
</evidence>
<sequence>PLQSASEQEAPEKKIKIEINLYAQFLLKKSISNPVWYKSVSIIIITSQHEQKFSFKYKMKGVVFHFLVAANLLRFPYPNVNRNEKYFDEYHGVKVIDPYRWLEQLDSLSTKKFV</sequence>
<dbReference type="Pfam" id="PF02897">
    <property type="entry name" value="Peptidase_S9_N"/>
    <property type="match status" value="1"/>
</dbReference>
<feature type="non-terminal residue" evidence="2">
    <location>
        <position position="1"/>
    </location>
</feature>
<evidence type="ECO:0000313" key="2">
    <source>
        <dbReference type="EMBL" id="CAG7824087.1"/>
    </source>
</evidence>
<dbReference type="EMBL" id="CAJVCH010531641">
    <property type="protein sequence ID" value="CAG7824087.1"/>
    <property type="molecule type" value="Genomic_DNA"/>
</dbReference>
<accession>A0A8J2KVA0</accession>
<name>A0A8J2KVA0_9HEXA</name>
<dbReference type="AlphaFoldDB" id="A0A8J2KVA0"/>
<feature type="non-terminal residue" evidence="2">
    <location>
        <position position="114"/>
    </location>
</feature>
<feature type="domain" description="Peptidase S9A N-terminal" evidence="1">
    <location>
        <begin position="78"/>
        <end position="114"/>
    </location>
</feature>
<dbReference type="GO" id="GO:0004252">
    <property type="term" value="F:serine-type endopeptidase activity"/>
    <property type="evidence" value="ECO:0007669"/>
    <property type="project" value="InterPro"/>
</dbReference>
<gene>
    <name evidence="2" type="ORF">AFUS01_LOCUS34266</name>
</gene>
<comment type="caution">
    <text evidence="2">The sequence shown here is derived from an EMBL/GenBank/DDBJ whole genome shotgun (WGS) entry which is preliminary data.</text>
</comment>
<proteinExistence type="predicted"/>
<dbReference type="Proteomes" id="UP000708208">
    <property type="component" value="Unassembled WGS sequence"/>
</dbReference>
<dbReference type="InterPro" id="IPR023302">
    <property type="entry name" value="Pept_S9A_N"/>
</dbReference>
<protein>
    <recommendedName>
        <fullName evidence="1">Peptidase S9A N-terminal domain-containing protein</fullName>
    </recommendedName>
</protein>
<reference evidence="2" key="1">
    <citation type="submission" date="2021-06" db="EMBL/GenBank/DDBJ databases">
        <authorList>
            <person name="Hodson N. C."/>
            <person name="Mongue J. A."/>
            <person name="Jaron S. K."/>
        </authorList>
    </citation>
    <scope>NUCLEOTIDE SEQUENCE</scope>
</reference>